<dbReference type="EMBL" id="CP157947">
    <property type="protein sequence ID" value="XBS68601.1"/>
    <property type="molecule type" value="Genomic_DNA"/>
</dbReference>
<gene>
    <name evidence="11" type="primary">ompC</name>
    <name evidence="11" type="ORF">ABK905_18345</name>
</gene>
<dbReference type="PRINTS" id="PR00182">
    <property type="entry name" value="ECOLNEIPORIN"/>
</dbReference>
<accession>A0AAU7Q887</accession>
<keyword evidence="6" id="KW-0406">Ion transport</keyword>
<dbReference type="GO" id="GO:0034220">
    <property type="term" value="P:monoatomic ion transmembrane transport"/>
    <property type="evidence" value="ECO:0007669"/>
    <property type="project" value="InterPro"/>
</dbReference>
<evidence type="ECO:0000256" key="7">
    <source>
        <dbReference type="ARBA" id="ARBA00023114"/>
    </source>
</evidence>
<dbReference type="InterPro" id="IPR001702">
    <property type="entry name" value="Porin_Gram-ve"/>
</dbReference>
<keyword evidence="4" id="KW-1134">Transmembrane beta strand</keyword>
<evidence type="ECO:0000256" key="10">
    <source>
        <dbReference type="SAM" id="SignalP"/>
    </source>
</evidence>
<dbReference type="InterPro" id="IPR050298">
    <property type="entry name" value="Gram-neg_bact_OMP"/>
</dbReference>
<comment type="similarity">
    <text evidence="2">Belongs to the Gram-negative porin family.</text>
</comment>
<dbReference type="SUPFAM" id="SSF56935">
    <property type="entry name" value="Porins"/>
    <property type="match status" value="1"/>
</dbReference>
<evidence type="ECO:0000256" key="6">
    <source>
        <dbReference type="ARBA" id="ARBA00023065"/>
    </source>
</evidence>
<reference evidence="11" key="1">
    <citation type="submission" date="2024-06" db="EMBL/GenBank/DDBJ databases">
        <authorList>
            <person name="Coelho C."/>
            <person name="Bento M."/>
            <person name="Garcia E."/>
            <person name="Camelo A."/>
            <person name="Brandao I."/>
            <person name="Espirito Santo C."/>
            <person name="Trovao J."/>
            <person name="Verissimo A."/>
            <person name="Costa J."/>
            <person name="Tiago I."/>
        </authorList>
    </citation>
    <scope>NUCLEOTIDE SEQUENCE</scope>
    <source>
        <strain evidence="11">KWT182</strain>
    </source>
</reference>
<evidence type="ECO:0000256" key="5">
    <source>
        <dbReference type="ARBA" id="ARBA00022692"/>
    </source>
</evidence>
<evidence type="ECO:0000256" key="9">
    <source>
        <dbReference type="ARBA" id="ARBA00023237"/>
    </source>
</evidence>
<keyword evidence="3" id="KW-0813">Transport</keyword>
<dbReference type="CDD" id="cd00342">
    <property type="entry name" value="gram_neg_porins"/>
    <property type="match status" value="1"/>
</dbReference>
<keyword evidence="8" id="KW-0472">Membrane</keyword>
<proteinExistence type="inferred from homology"/>
<dbReference type="GO" id="GO:0009279">
    <property type="term" value="C:cell outer membrane"/>
    <property type="evidence" value="ECO:0007669"/>
    <property type="project" value="UniProtKB-SubCell"/>
</dbReference>
<keyword evidence="5" id="KW-0812">Transmembrane</keyword>
<dbReference type="Pfam" id="PF00267">
    <property type="entry name" value="Porin_1"/>
    <property type="match status" value="1"/>
</dbReference>
<name>A0AAU7Q887_9GAMM</name>
<organism evidence="11">
    <name type="scientific">Acerihabitans sp. KWT182</name>
    <dbReference type="NCBI Taxonomy" id="3157919"/>
    <lineage>
        <taxon>Bacteria</taxon>
        <taxon>Pseudomonadati</taxon>
        <taxon>Pseudomonadota</taxon>
        <taxon>Gammaproteobacteria</taxon>
        <taxon>Enterobacterales</taxon>
        <taxon>Pectobacteriaceae</taxon>
        <taxon>Acerihabitans</taxon>
    </lineage>
</organism>
<dbReference type="InterPro" id="IPR023614">
    <property type="entry name" value="Porin_dom_sf"/>
</dbReference>
<dbReference type="GO" id="GO:0015288">
    <property type="term" value="F:porin activity"/>
    <property type="evidence" value="ECO:0007669"/>
    <property type="project" value="UniProtKB-KW"/>
</dbReference>
<dbReference type="PANTHER" id="PTHR34501:SF1">
    <property type="entry name" value="OUTER MEMBRANE PORIN C"/>
    <property type="match status" value="1"/>
</dbReference>
<dbReference type="AlphaFoldDB" id="A0AAU7Q887"/>
<evidence type="ECO:0000256" key="4">
    <source>
        <dbReference type="ARBA" id="ARBA00022452"/>
    </source>
</evidence>
<evidence type="ECO:0000256" key="1">
    <source>
        <dbReference type="ARBA" id="ARBA00004571"/>
    </source>
</evidence>
<protein>
    <submittedName>
        <fullName evidence="11">Porin OmpC</fullName>
    </submittedName>
</protein>
<dbReference type="InterPro" id="IPR001897">
    <property type="entry name" value="Porin_gammaproteobac"/>
</dbReference>
<evidence type="ECO:0000256" key="3">
    <source>
        <dbReference type="ARBA" id="ARBA00022448"/>
    </source>
</evidence>
<evidence type="ECO:0000313" key="11">
    <source>
        <dbReference type="EMBL" id="XBS68601.1"/>
    </source>
</evidence>
<comment type="subcellular location">
    <subcellularLocation>
        <location evidence="1">Cell outer membrane</location>
        <topology evidence="1">Multi-pass membrane protein</topology>
    </subcellularLocation>
</comment>
<evidence type="ECO:0000256" key="2">
    <source>
        <dbReference type="ARBA" id="ARBA00007539"/>
    </source>
</evidence>
<sequence length="367" mass="40553">MKLRILSLMMPVSIISGAADAAEIYNRNGNKLNLAGTIVGVHYFSNNQKADGDNSYMRFGFDGETQMSDELTGYGRWQYQGDLNKSEDEKDSQGSTLLGYAGVKYGKFGSFDYGRNFGVLYDVLAYTDVLQELGGDTYGVDDMMSNRGNGMATYRNRDFFGYIEGLNVALQYQGKNVEGSEKGKGRDVMRSNGDGYGMSLTYDFGGGIGAAGGFTSANRTLGQKNLAYGHGDGRANAYSGALKYSKDELYIAAMYTQSYKLMRFGDSAKTVHGFANKARNIELAAQYTFDFGLRPSVAYVQARGDDIEGYGSRNLRKYVDISTTYNFNKNMLTFVDYQINLLRDDDFSRAAGIHHDNIVAVGMVYQF</sequence>
<evidence type="ECO:0000256" key="8">
    <source>
        <dbReference type="ARBA" id="ARBA00023136"/>
    </source>
</evidence>
<keyword evidence="7" id="KW-0626">Porin</keyword>
<keyword evidence="9" id="KW-0998">Cell outer membrane</keyword>
<dbReference type="InterPro" id="IPR033900">
    <property type="entry name" value="Gram_neg_porin_domain"/>
</dbReference>
<dbReference type="GO" id="GO:0046930">
    <property type="term" value="C:pore complex"/>
    <property type="evidence" value="ECO:0007669"/>
    <property type="project" value="UniProtKB-KW"/>
</dbReference>
<dbReference type="Gene3D" id="2.40.160.10">
    <property type="entry name" value="Porin"/>
    <property type="match status" value="1"/>
</dbReference>
<dbReference type="PANTHER" id="PTHR34501">
    <property type="entry name" value="PROTEIN YDDL-RELATED"/>
    <property type="match status" value="1"/>
</dbReference>
<keyword evidence="10" id="KW-0732">Signal</keyword>
<dbReference type="NCBIfam" id="NF007841">
    <property type="entry name" value="PRK10554.1"/>
    <property type="match status" value="1"/>
</dbReference>
<feature type="signal peptide" evidence="10">
    <location>
        <begin position="1"/>
        <end position="21"/>
    </location>
</feature>
<dbReference type="PRINTS" id="PR00183">
    <property type="entry name" value="ECOLIPORIN"/>
</dbReference>
<feature type="chain" id="PRO_5043840284" evidence="10">
    <location>
        <begin position="22"/>
        <end position="367"/>
    </location>
</feature>